<keyword evidence="7" id="KW-0456">Lyase</keyword>
<dbReference type="GO" id="GO:0003684">
    <property type="term" value="F:damaged DNA binding"/>
    <property type="evidence" value="ECO:0007669"/>
    <property type="project" value="InterPro"/>
</dbReference>
<name>A0A517R7M7_9PLAN</name>
<dbReference type="CDD" id="cd08970">
    <property type="entry name" value="AcNei1_N"/>
    <property type="match status" value="1"/>
</dbReference>
<dbReference type="GO" id="GO:0140078">
    <property type="term" value="F:class I DNA-(apurinic or apyrimidinic site) endonuclease activity"/>
    <property type="evidence" value="ECO:0007669"/>
    <property type="project" value="UniProtKB-EC"/>
</dbReference>
<dbReference type="RefSeq" id="WP_145365984.1">
    <property type="nucleotide sequence ID" value="NZ_CP036268.1"/>
</dbReference>
<evidence type="ECO:0000259" key="10">
    <source>
        <dbReference type="PROSITE" id="PS51068"/>
    </source>
</evidence>
<dbReference type="GO" id="GO:0008270">
    <property type="term" value="F:zinc ion binding"/>
    <property type="evidence" value="ECO:0007669"/>
    <property type="project" value="InterPro"/>
</dbReference>
<keyword evidence="11" id="KW-0255">Endonuclease</keyword>
<dbReference type="SMART" id="SM00898">
    <property type="entry name" value="Fapy_DNA_glyco"/>
    <property type="match status" value="1"/>
</dbReference>
<evidence type="ECO:0000256" key="7">
    <source>
        <dbReference type="ARBA" id="ARBA00023239"/>
    </source>
</evidence>
<keyword evidence="9 11" id="KW-0326">Glycosidase</keyword>
<keyword evidence="5" id="KW-0238">DNA-binding</keyword>
<evidence type="ECO:0000256" key="8">
    <source>
        <dbReference type="ARBA" id="ARBA00023268"/>
    </source>
</evidence>
<keyword evidence="4 11" id="KW-0378">Hydrolase</keyword>
<dbReference type="PROSITE" id="PS51068">
    <property type="entry name" value="FPG_CAT"/>
    <property type="match status" value="1"/>
</dbReference>
<sequence>MPEGHKTHFVAQQHRERFSGQAIKVSSPQGRFRTDARKVDGRELADVNAVGKHLFYDFGDEAPGRFVHVHLGRYGKFREHELPLPQPKGQVRMRFVGRDVGFDLTGPTACRVIDEREHERVCKRLGPDPLDPKADADLAFAKISKSKKELGALLLDQSVIAGTGNIFRAEILFELRLDPTRPGNSLTRSEFDKLWKTTVRLMKVGLKYDRIITVSRAEAGKPLSQLANDERFRVYKQPRCLSCGSEIVQWEQGGRQMFGCGICQGFSLD</sequence>
<dbReference type="GO" id="GO:0006284">
    <property type="term" value="P:base-excision repair"/>
    <property type="evidence" value="ECO:0007669"/>
    <property type="project" value="InterPro"/>
</dbReference>
<dbReference type="GO" id="GO:0000703">
    <property type="term" value="F:oxidized pyrimidine nucleobase lesion DNA N-glycosylase activity"/>
    <property type="evidence" value="ECO:0007669"/>
    <property type="project" value="TreeGrafter"/>
</dbReference>
<organism evidence="11 12">
    <name type="scientific">Stratiformator vulcanicus</name>
    <dbReference type="NCBI Taxonomy" id="2527980"/>
    <lineage>
        <taxon>Bacteria</taxon>
        <taxon>Pseudomonadati</taxon>
        <taxon>Planctomycetota</taxon>
        <taxon>Planctomycetia</taxon>
        <taxon>Planctomycetales</taxon>
        <taxon>Planctomycetaceae</taxon>
        <taxon>Stratiformator</taxon>
    </lineage>
</organism>
<dbReference type="InterPro" id="IPR015886">
    <property type="entry name" value="H2TH_FPG"/>
</dbReference>
<evidence type="ECO:0000313" key="11">
    <source>
        <dbReference type="EMBL" id="QDT39875.1"/>
    </source>
</evidence>
<gene>
    <name evidence="11" type="primary">nei1</name>
    <name evidence="11" type="ORF">Pan189_42870</name>
</gene>
<evidence type="ECO:0000256" key="4">
    <source>
        <dbReference type="ARBA" id="ARBA00022801"/>
    </source>
</evidence>
<evidence type="ECO:0000256" key="3">
    <source>
        <dbReference type="ARBA" id="ARBA00022763"/>
    </source>
</evidence>
<evidence type="ECO:0000256" key="2">
    <source>
        <dbReference type="ARBA" id="ARBA00012720"/>
    </source>
</evidence>
<keyword evidence="11" id="KW-0540">Nuclease</keyword>
<feature type="domain" description="Formamidopyrimidine-DNA glycosylase catalytic" evidence="10">
    <location>
        <begin position="2"/>
        <end position="101"/>
    </location>
</feature>
<dbReference type="AlphaFoldDB" id="A0A517R7M7"/>
<evidence type="ECO:0000256" key="9">
    <source>
        <dbReference type="ARBA" id="ARBA00023295"/>
    </source>
</evidence>
<dbReference type="OrthoDB" id="9800855at2"/>
<dbReference type="SUPFAM" id="SSF81624">
    <property type="entry name" value="N-terminal domain of MutM-like DNA repair proteins"/>
    <property type="match status" value="1"/>
</dbReference>
<dbReference type="SUPFAM" id="SSF46946">
    <property type="entry name" value="S13-like H2TH domain"/>
    <property type="match status" value="1"/>
</dbReference>
<keyword evidence="6" id="KW-0234">DNA repair</keyword>
<dbReference type="PANTHER" id="PTHR42697">
    <property type="entry name" value="ENDONUCLEASE 8"/>
    <property type="match status" value="1"/>
</dbReference>
<accession>A0A517R7M7</accession>
<evidence type="ECO:0000256" key="5">
    <source>
        <dbReference type="ARBA" id="ARBA00023125"/>
    </source>
</evidence>
<dbReference type="Proteomes" id="UP000317318">
    <property type="component" value="Chromosome"/>
</dbReference>
<dbReference type="InterPro" id="IPR012319">
    <property type="entry name" value="FPG_cat"/>
</dbReference>
<dbReference type="InterPro" id="IPR010979">
    <property type="entry name" value="Ribosomal_uS13-like_H2TH"/>
</dbReference>
<dbReference type="SMART" id="SM01232">
    <property type="entry name" value="H2TH"/>
    <property type="match status" value="1"/>
</dbReference>
<evidence type="ECO:0000256" key="6">
    <source>
        <dbReference type="ARBA" id="ARBA00023204"/>
    </source>
</evidence>
<reference evidence="11 12" key="1">
    <citation type="submission" date="2019-02" db="EMBL/GenBank/DDBJ databases">
        <title>Deep-cultivation of Planctomycetes and their phenomic and genomic characterization uncovers novel biology.</title>
        <authorList>
            <person name="Wiegand S."/>
            <person name="Jogler M."/>
            <person name="Boedeker C."/>
            <person name="Pinto D."/>
            <person name="Vollmers J."/>
            <person name="Rivas-Marin E."/>
            <person name="Kohn T."/>
            <person name="Peeters S.H."/>
            <person name="Heuer A."/>
            <person name="Rast P."/>
            <person name="Oberbeckmann S."/>
            <person name="Bunk B."/>
            <person name="Jeske O."/>
            <person name="Meyerdierks A."/>
            <person name="Storesund J.E."/>
            <person name="Kallscheuer N."/>
            <person name="Luecker S."/>
            <person name="Lage O.M."/>
            <person name="Pohl T."/>
            <person name="Merkel B.J."/>
            <person name="Hornburger P."/>
            <person name="Mueller R.-W."/>
            <person name="Bruemmer F."/>
            <person name="Labrenz M."/>
            <person name="Spormann A.M."/>
            <person name="Op den Camp H."/>
            <person name="Overmann J."/>
            <person name="Amann R."/>
            <person name="Jetten M.S.M."/>
            <person name="Mascher T."/>
            <person name="Medema M.H."/>
            <person name="Devos D.P."/>
            <person name="Kaster A.-K."/>
            <person name="Ovreas L."/>
            <person name="Rohde M."/>
            <person name="Galperin M.Y."/>
            <person name="Jogler C."/>
        </authorList>
    </citation>
    <scope>NUCLEOTIDE SEQUENCE [LARGE SCALE GENOMIC DNA]</scope>
    <source>
        <strain evidence="11 12">Pan189</strain>
    </source>
</reference>
<keyword evidence="3" id="KW-0227">DNA damage</keyword>
<evidence type="ECO:0000313" key="12">
    <source>
        <dbReference type="Proteomes" id="UP000317318"/>
    </source>
</evidence>
<dbReference type="EMBL" id="CP036268">
    <property type="protein sequence ID" value="QDT39875.1"/>
    <property type="molecule type" value="Genomic_DNA"/>
</dbReference>
<dbReference type="Gene3D" id="3.20.190.10">
    <property type="entry name" value="MutM-like, N-terminal"/>
    <property type="match status" value="1"/>
</dbReference>
<dbReference type="PANTHER" id="PTHR42697:SF1">
    <property type="entry name" value="ENDONUCLEASE 8"/>
    <property type="match status" value="1"/>
</dbReference>
<keyword evidence="12" id="KW-1185">Reference proteome</keyword>
<dbReference type="Pfam" id="PF06831">
    <property type="entry name" value="H2TH"/>
    <property type="match status" value="1"/>
</dbReference>
<dbReference type="EC" id="4.2.99.18" evidence="2"/>
<keyword evidence="8" id="KW-0511">Multifunctional enzyme</keyword>
<proteinExistence type="inferred from homology"/>
<protein>
    <recommendedName>
        <fullName evidence="2">DNA-(apurinic or apyrimidinic site) lyase</fullName>
        <ecNumber evidence="2">4.2.99.18</ecNumber>
    </recommendedName>
</protein>
<dbReference type="Pfam" id="PF01149">
    <property type="entry name" value="Fapy_DNA_glyco"/>
    <property type="match status" value="1"/>
</dbReference>
<comment type="similarity">
    <text evidence="1">Belongs to the FPG family.</text>
</comment>
<evidence type="ECO:0000256" key="1">
    <source>
        <dbReference type="ARBA" id="ARBA00009409"/>
    </source>
</evidence>
<dbReference type="KEGG" id="svp:Pan189_42870"/>
<dbReference type="Gene3D" id="1.10.8.50">
    <property type="match status" value="1"/>
</dbReference>
<dbReference type="InterPro" id="IPR035937">
    <property type="entry name" value="FPG_N"/>
</dbReference>